<name>J9FC36_9ZZZZ</name>
<dbReference type="EMBL" id="AMCI01007823">
    <property type="protein sequence ID" value="EJW91993.1"/>
    <property type="molecule type" value="Genomic_DNA"/>
</dbReference>
<evidence type="ECO:0000313" key="1">
    <source>
        <dbReference type="EMBL" id="EJW91993.1"/>
    </source>
</evidence>
<proteinExistence type="predicted"/>
<reference evidence="1" key="1">
    <citation type="journal article" date="2012" name="PLoS ONE">
        <title>Gene sets for utilization of primary and secondary nutrition supplies in the distal gut of endangered iberian lynx.</title>
        <authorList>
            <person name="Alcaide M."/>
            <person name="Messina E."/>
            <person name="Richter M."/>
            <person name="Bargiela R."/>
            <person name="Peplies J."/>
            <person name="Huws S.A."/>
            <person name="Newbold C.J."/>
            <person name="Golyshin P.N."/>
            <person name="Simon M.A."/>
            <person name="Lopez G."/>
            <person name="Yakimov M.M."/>
            <person name="Ferrer M."/>
        </authorList>
    </citation>
    <scope>NUCLEOTIDE SEQUENCE</scope>
</reference>
<protein>
    <submittedName>
        <fullName evidence="1">Uncharacterized protein</fullName>
    </submittedName>
</protein>
<organism evidence="1">
    <name type="scientific">gut metagenome</name>
    <dbReference type="NCBI Taxonomy" id="749906"/>
    <lineage>
        <taxon>unclassified sequences</taxon>
        <taxon>metagenomes</taxon>
        <taxon>organismal metagenomes</taxon>
    </lineage>
</organism>
<comment type="caution">
    <text evidence="1">The sequence shown here is derived from an EMBL/GenBank/DDBJ whole genome shotgun (WGS) entry which is preliminary data.</text>
</comment>
<accession>J9FC36</accession>
<sequence>MYSPYVTIRLVSSYLTFSPLPSLIKKTAVLFFYTGSPLRTTSHYEAECSVLPGLSSCITSIPKV</sequence>
<dbReference type="AlphaFoldDB" id="J9FC36"/>
<gene>
    <name evidence="1" type="ORF">EVA_19900</name>
</gene>